<evidence type="ECO:0000313" key="2">
    <source>
        <dbReference type="Proteomes" id="UP000682782"/>
    </source>
</evidence>
<dbReference type="EMBL" id="CP068393">
    <property type="protein sequence ID" value="QUC66979.1"/>
    <property type="molecule type" value="Genomic_DNA"/>
</dbReference>
<name>A0AC61N6H0_9FIRM</name>
<gene>
    <name evidence="1" type="ORF">JYE49_14270</name>
</gene>
<protein>
    <submittedName>
        <fullName evidence="1">TldD/PmbA family protein</fullName>
    </submittedName>
</protein>
<evidence type="ECO:0000313" key="1">
    <source>
        <dbReference type="EMBL" id="QUC66979.1"/>
    </source>
</evidence>
<reference evidence="1" key="1">
    <citation type="submission" date="2021-01" db="EMBL/GenBank/DDBJ databases">
        <title>Complete genome sequence of Clostridiales bacterium R-7.</title>
        <authorList>
            <person name="Mahoney-Kurpe S.C."/>
            <person name="Palevich N."/>
            <person name="Koike S."/>
            <person name="Moon C.D."/>
            <person name="Attwood G.T."/>
        </authorList>
    </citation>
    <scope>NUCLEOTIDE SEQUENCE</scope>
    <source>
        <strain evidence="1">R-7</strain>
    </source>
</reference>
<dbReference type="Proteomes" id="UP000682782">
    <property type="component" value="Chromosome"/>
</dbReference>
<organism evidence="1 2">
    <name type="scientific">Aristaeella hokkaidonensis</name>
    <dbReference type="NCBI Taxonomy" id="3046382"/>
    <lineage>
        <taxon>Bacteria</taxon>
        <taxon>Bacillati</taxon>
        <taxon>Bacillota</taxon>
        <taxon>Clostridia</taxon>
        <taxon>Eubacteriales</taxon>
        <taxon>Aristaeellaceae</taxon>
        <taxon>Aristaeella</taxon>
    </lineage>
</organism>
<proteinExistence type="predicted"/>
<sequence length="430" mass="47728">MADMNNAALDTLLNVLKTSGADAWEVTDEEEKGWEFYFIRHSLDQHRVKDVRSFSVSVYKKFDDCLGRAEASIPSDASEEEMRRIVNGLCSDASYVRNPFYTLNTPSAAETETKAEKIDLESISGDFIKALASVPETETEDLNSYEIFVSEIRRRFLNSNGIDVTSVYPSSMVEAVVNARKDGHEIELYRMLKSGTCDRAQLTADLTEALTYGRDRLVTVPTPALEKMDVVFATDPSVELYRFFASKLFTSVVYRGMSDWKIGDMVAPKNMTMRAVRSLSNSSRNFAYDEEGAPIRDLTLIDHGKAVSYMGSRQFAQYLGMDSSFIASNIVVDGGTESAADLRTGDFLEVVEFSDFQVDLITGDIAGEIRLAYLHQGGKVTPVCGGSVSGSFPELSKTMRFSKESRQYNTMLIPSVTRLQGVTVTGIEND</sequence>
<keyword evidence="2" id="KW-1185">Reference proteome</keyword>
<accession>A0AC61N6H0</accession>